<dbReference type="AlphaFoldDB" id="A0A2C8Z7G0"/>
<dbReference type="PANTHER" id="PTHR10655:SF17">
    <property type="entry name" value="LYSOPHOSPHOLIPASE-LIKE PROTEIN 1"/>
    <property type="match status" value="1"/>
</dbReference>
<name>A0A2C8Z7G0_9MICO</name>
<reference evidence="4 5" key="1">
    <citation type="submission" date="2017-09" db="EMBL/GenBank/DDBJ databases">
        <authorList>
            <person name="Ehlers B."/>
            <person name="Leendertz F.H."/>
        </authorList>
    </citation>
    <scope>NUCLEOTIDE SEQUENCE [LARGE SCALE GENOMIC DNA]</scope>
    <source>
        <strain evidence="4 5">CGMCC 1.05381</strain>
    </source>
</reference>
<sequence>MQQCEYGEVKLDESAVLWSAPERERAGRPLLVLLHGYGSHEGDLFSMSPALPLEPVIASVRAPIAESGGWAWWSRQASPAGEPAADTVDEAARAVIDWLDSVSSGAVSLLGFSQGGALALQLLRLDPERFAATVSLSGFIASAEHPGDARLAEVKPAVFWGRGTDDPIIPSQAIDRTAEWIPAHTTATIRTYEGIGHSISTPELAEFSGFLRSHG</sequence>
<dbReference type="EMBL" id="OCST01000002">
    <property type="protein sequence ID" value="SOE59749.1"/>
    <property type="molecule type" value="Genomic_DNA"/>
</dbReference>
<evidence type="ECO:0000256" key="1">
    <source>
        <dbReference type="ARBA" id="ARBA00006499"/>
    </source>
</evidence>
<evidence type="ECO:0000313" key="4">
    <source>
        <dbReference type="EMBL" id="SOE59749.1"/>
    </source>
</evidence>
<dbReference type="Gene3D" id="3.40.50.1820">
    <property type="entry name" value="alpha/beta hydrolase"/>
    <property type="match status" value="1"/>
</dbReference>
<keyword evidence="5" id="KW-1185">Reference proteome</keyword>
<proteinExistence type="inferred from homology"/>
<keyword evidence="2" id="KW-0378">Hydrolase</keyword>
<dbReference type="SUPFAM" id="SSF53474">
    <property type="entry name" value="alpha/beta-Hydrolases"/>
    <property type="match status" value="1"/>
</dbReference>
<dbReference type="GO" id="GO:0016787">
    <property type="term" value="F:hydrolase activity"/>
    <property type="evidence" value="ECO:0007669"/>
    <property type="project" value="UniProtKB-KW"/>
</dbReference>
<gene>
    <name evidence="4" type="ORF">SAMN06296378_0983</name>
</gene>
<feature type="domain" description="Phospholipase/carboxylesterase/thioesterase" evidence="3">
    <location>
        <begin position="25"/>
        <end position="214"/>
    </location>
</feature>
<accession>A0A2C8Z7G0</accession>
<dbReference type="Pfam" id="PF02230">
    <property type="entry name" value="Abhydrolase_2"/>
    <property type="match status" value="1"/>
</dbReference>
<dbReference type="InterPro" id="IPR003140">
    <property type="entry name" value="PLipase/COase/thioEstase"/>
</dbReference>
<dbReference type="PANTHER" id="PTHR10655">
    <property type="entry name" value="LYSOPHOSPHOLIPASE-RELATED"/>
    <property type="match status" value="1"/>
</dbReference>
<organism evidence="4 5">
    <name type="scientific">Salinibacterium xinjiangense</name>
    <dbReference type="NCBI Taxonomy" id="386302"/>
    <lineage>
        <taxon>Bacteria</taxon>
        <taxon>Bacillati</taxon>
        <taxon>Actinomycetota</taxon>
        <taxon>Actinomycetes</taxon>
        <taxon>Micrococcales</taxon>
        <taxon>Microbacteriaceae</taxon>
        <taxon>Salinibacterium</taxon>
    </lineage>
</organism>
<protein>
    <submittedName>
        <fullName evidence="4">Phospholipase/carboxylesterase</fullName>
    </submittedName>
</protein>
<evidence type="ECO:0000259" key="3">
    <source>
        <dbReference type="Pfam" id="PF02230"/>
    </source>
</evidence>
<dbReference type="Proteomes" id="UP000219440">
    <property type="component" value="Unassembled WGS sequence"/>
</dbReference>
<dbReference type="InterPro" id="IPR029058">
    <property type="entry name" value="AB_hydrolase_fold"/>
</dbReference>
<evidence type="ECO:0000313" key="5">
    <source>
        <dbReference type="Proteomes" id="UP000219440"/>
    </source>
</evidence>
<dbReference type="InterPro" id="IPR050565">
    <property type="entry name" value="LYPA1-2/EST-like"/>
</dbReference>
<comment type="similarity">
    <text evidence="1">Belongs to the AB hydrolase superfamily. AB hydrolase 2 family.</text>
</comment>
<evidence type="ECO:0000256" key="2">
    <source>
        <dbReference type="ARBA" id="ARBA00022801"/>
    </source>
</evidence>